<name>A0A382G8E2_9ZZZZ</name>
<sequence>MNVSDYKTEFNKTIKPNIYSDKIFGLKKKALEKFLVSGLPTNKWESWKHSNLSKINSLKTPSFNSIKKTPIGLNNIKIPINNLIDLVFYNGVYRKDLSSKLPKGVSISENL</sequence>
<dbReference type="SUPFAM" id="SSF101960">
    <property type="entry name" value="Stabilizer of iron transporter SufD"/>
    <property type="match status" value="1"/>
</dbReference>
<dbReference type="InterPro" id="IPR037284">
    <property type="entry name" value="SUF_FeS_clus_asmbl_SufBD_sf"/>
</dbReference>
<reference evidence="1" key="1">
    <citation type="submission" date="2018-05" db="EMBL/GenBank/DDBJ databases">
        <authorList>
            <person name="Lanie J.A."/>
            <person name="Ng W.-L."/>
            <person name="Kazmierczak K.M."/>
            <person name="Andrzejewski T.M."/>
            <person name="Davidsen T.M."/>
            <person name="Wayne K.J."/>
            <person name="Tettelin H."/>
            <person name="Glass J.I."/>
            <person name="Rusch D."/>
            <person name="Podicherti R."/>
            <person name="Tsui H.-C.T."/>
            <person name="Winkler M.E."/>
        </authorList>
    </citation>
    <scope>NUCLEOTIDE SEQUENCE</scope>
</reference>
<organism evidence="1">
    <name type="scientific">marine metagenome</name>
    <dbReference type="NCBI Taxonomy" id="408172"/>
    <lineage>
        <taxon>unclassified sequences</taxon>
        <taxon>metagenomes</taxon>
        <taxon>ecological metagenomes</taxon>
    </lineage>
</organism>
<dbReference type="EMBL" id="UINC01053668">
    <property type="protein sequence ID" value="SVB70461.1"/>
    <property type="molecule type" value="Genomic_DNA"/>
</dbReference>
<dbReference type="AlphaFoldDB" id="A0A382G8E2"/>
<evidence type="ECO:0000313" key="1">
    <source>
        <dbReference type="EMBL" id="SVB70461.1"/>
    </source>
</evidence>
<evidence type="ECO:0008006" key="2">
    <source>
        <dbReference type="Google" id="ProtNLM"/>
    </source>
</evidence>
<gene>
    <name evidence="1" type="ORF">METZ01_LOCUS223315</name>
</gene>
<accession>A0A382G8E2</accession>
<protein>
    <recommendedName>
        <fullName evidence="2">Fe-S cluster assembly protein SufD</fullName>
    </recommendedName>
</protein>
<feature type="non-terminal residue" evidence="1">
    <location>
        <position position="111"/>
    </location>
</feature>
<proteinExistence type="predicted"/>